<keyword evidence="5" id="KW-1185">Reference proteome</keyword>
<accession>A0A3M0A8U9</accession>
<sequence>MTTHISTELEDGVLAISFNRADKKNAITAEMYRAMSAAMHRAEDDPEVRVILWCSSSDNFSSGNDLADFMANPNMDESSPVSVFIRSLAEGTVPMVSAVPGLAVGIGATLLLHCDFNVLGENARLKMPFTDLGLVPEAGSSLLLPMIVGHQRAAKIALLGDSIDAQQALDYGLAYEVVDEANLRSEAMKLAQRLADKPKTALRASRKLLRPSPEALVAVMAEEVEHFSAGLNSVAAKEAFTAFFERRAPNFRACD</sequence>
<gene>
    <name evidence="4" type="ORF">DFR27_0826</name>
</gene>
<evidence type="ECO:0000313" key="5">
    <source>
        <dbReference type="Proteomes" id="UP000267187"/>
    </source>
</evidence>
<dbReference type="GO" id="GO:0004165">
    <property type="term" value="F:delta(3)-delta(2)-enoyl-CoA isomerase activity"/>
    <property type="evidence" value="ECO:0007669"/>
    <property type="project" value="UniProtKB-ARBA"/>
</dbReference>
<keyword evidence="3" id="KW-0413">Isomerase</keyword>
<evidence type="ECO:0000313" key="4">
    <source>
        <dbReference type="EMBL" id="RMA81036.1"/>
    </source>
</evidence>
<dbReference type="AlphaFoldDB" id="A0A3M0A8U9"/>
<comment type="subcellular location">
    <subcellularLocation>
        <location evidence="1">Peroxisome</location>
    </subcellularLocation>
</comment>
<evidence type="ECO:0000256" key="2">
    <source>
        <dbReference type="ARBA" id="ARBA00023140"/>
    </source>
</evidence>
<dbReference type="InterPro" id="IPR029045">
    <property type="entry name" value="ClpP/crotonase-like_dom_sf"/>
</dbReference>
<dbReference type="OrthoDB" id="9797151at2"/>
<dbReference type="CDD" id="cd06558">
    <property type="entry name" value="crotonase-like"/>
    <property type="match status" value="1"/>
</dbReference>
<name>A0A3M0A8U9_9GAMM</name>
<protein>
    <submittedName>
        <fullName evidence="4">Enoyl-CoA hydratase/carnithine racemase</fullName>
    </submittedName>
</protein>
<evidence type="ECO:0000256" key="1">
    <source>
        <dbReference type="ARBA" id="ARBA00004275"/>
    </source>
</evidence>
<proteinExistence type="predicted"/>
<dbReference type="InterPro" id="IPR001753">
    <property type="entry name" value="Enoyl-CoA_hydra/iso"/>
</dbReference>
<reference evidence="4 5" key="1">
    <citation type="submission" date="2018-10" db="EMBL/GenBank/DDBJ databases">
        <title>Genomic Encyclopedia of Type Strains, Phase IV (KMG-IV): sequencing the most valuable type-strain genomes for metagenomic binning, comparative biology and taxonomic classification.</title>
        <authorList>
            <person name="Goeker M."/>
        </authorList>
    </citation>
    <scope>NUCLEOTIDE SEQUENCE [LARGE SCALE GENOMIC DNA]</scope>
    <source>
        <strain evidence="4 5">DSM 25080</strain>
    </source>
</reference>
<dbReference type="PANTHER" id="PTHR43684:SF1">
    <property type="entry name" value="ENOYL-COA DELTA ISOMERASE 2"/>
    <property type="match status" value="1"/>
</dbReference>
<evidence type="ECO:0000256" key="3">
    <source>
        <dbReference type="ARBA" id="ARBA00023235"/>
    </source>
</evidence>
<dbReference type="Gene3D" id="3.90.226.10">
    <property type="entry name" value="2-enoyl-CoA Hydratase, Chain A, domain 1"/>
    <property type="match status" value="1"/>
</dbReference>
<dbReference type="PANTHER" id="PTHR43684">
    <property type="match status" value="1"/>
</dbReference>
<dbReference type="RefSeq" id="WP_121876202.1">
    <property type="nucleotide sequence ID" value="NZ_REFJ01000002.1"/>
</dbReference>
<comment type="caution">
    <text evidence="4">The sequence shown here is derived from an EMBL/GenBank/DDBJ whole genome shotgun (WGS) entry which is preliminary data.</text>
</comment>
<dbReference type="InterPro" id="IPR051053">
    <property type="entry name" value="ECH/Chromodomain_protein"/>
</dbReference>
<dbReference type="Pfam" id="PF00378">
    <property type="entry name" value="ECH_1"/>
    <property type="match status" value="1"/>
</dbReference>
<dbReference type="EMBL" id="REFJ01000002">
    <property type="protein sequence ID" value="RMA81036.1"/>
    <property type="molecule type" value="Genomic_DNA"/>
</dbReference>
<dbReference type="Proteomes" id="UP000267187">
    <property type="component" value="Unassembled WGS sequence"/>
</dbReference>
<organism evidence="4 5">
    <name type="scientific">Umboniibacter marinipuniceus</name>
    <dbReference type="NCBI Taxonomy" id="569599"/>
    <lineage>
        <taxon>Bacteria</taxon>
        <taxon>Pseudomonadati</taxon>
        <taxon>Pseudomonadota</taxon>
        <taxon>Gammaproteobacteria</taxon>
        <taxon>Cellvibrionales</taxon>
        <taxon>Cellvibrionaceae</taxon>
        <taxon>Umboniibacter</taxon>
    </lineage>
</organism>
<dbReference type="SUPFAM" id="SSF52096">
    <property type="entry name" value="ClpP/crotonase"/>
    <property type="match status" value="1"/>
</dbReference>
<keyword evidence="2" id="KW-0576">Peroxisome</keyword>